<accession>A0A9P5MRP5</accession>
<dbReference type="Proteomes" id="UP000759537">
    <property type="component" value="Unassembled WGS sequence"/>
</dbReference>
<feature type="compositionally biased region" description="Basic and acidic residues" evidence="1">
    <location>
        <begin position="286"/>
        <end position="295"/>
    </location>
</feature>
<evidence type="ECO:0000256" key="1">
    <source>
        <dbReference type="SAM" id="MobiDB-lite"/>
    </source>
</evidence>
<protein>
    <submittedName>
        <fullName evidence="2">Uncharacterized protein</fullName>
    </submittedName>
</protein>
<feature type="region of interest" description="Disordered" evidence="1">
    <location>
        <begin position="275"/>
        <end position="302"/>
    </location>
</feature>
<proteinExistence type="predicted"/>
<organism evidence="2 3">
    <name type="scientific">Russula ochroleuca</name>
    <dbReference type="NCBI Taxonomy" id="152965"/>
    <lineage>
        <taxon>Eukaryota</taxon>
        <taxon>Fungi</taxon>
        <taxon>Dikarya</taxon>
        <taxon>Basidiomycota</taxon>
        <taxon>Agaricomycotina</taxon>
        <taxon>Agaricomycetes</taxon>
        <taxon>Russulales</taxon>
        <taxon>Russulaceae</taxon>
        <taxon>Russula</taxon>
    </lineage>
</organism>
<dbReference type="EMBL" id="WHVB01000016">
    <property type="protein sequence ID" value="KAF8475378.1"/>
    <property type="molecule type" value="Genomic_DNA"/>
</dbReference>
<evidence type="ECO:0000313" key="3">
    <source>
        <dbReference type="Proteomes" id="UP000759537"/>
    </source>
</evidence>
<reference evidence="2" key="1">
    <citation type="submission" date="2019-10" db="EMBL/GenBank/DDBJ databases">
        <authorList>
            <consortium name="DOE Joint Genome Institute"/>
            <person name="Kuo A."/>
            <person name="Miyauchi S."/>
            <person name="Kiss E."/>
            <person name="Drula E."/>
            <person name="Kohler A."/>
            <person name="Sanchez-Garcia M."/>
            <person name="Andreopoulos B."/>
            <person name="Barry K.W."/>
            <person name="Bonito G."/>
            <person name="Buee M."/>
            <person name="Carver A."/>
            <person name="Chen C."/>
            <person name="Cichocki N."/>
            <person name="Clum A."/>
            <person name="Culley D."/>
            <person name="Crous P.W."/>
            <person name="Fauchery L."/>
            <person name="Girlanda M."/>
            <person name="Hayes R."/>
            <person name="Keri Z."/>
            <person name="LaButti K."/>
            <person name="Lipzen A."/>
            <person name="Lombard V."/>
            <person name="Magnuson J."/>
            <person name="Maillard F."/>
            <person name="Morin E."/>
            <person name="Murat C."/>
            <person name="Nolan M."/>
            <person name="Ohm R."/>
            <person name="Pangilinan J."/>
            <person name="Pereira M."/>
            <person name="Perotto S."/>
            <person name="Peter M."/>
            <person name="Riley R."/>
            <person name="Sitrit Y."/>
            <person name="Stielow B."/>
            <person name="Szollosi G."/>
            <person name="Zifcakova L."/>
            <person name="Stursova M."/>
            <person name="Spatafora J.W."/>
            <person name="Tedersoo L."/>
            <person name="Vaario L.-M."/>
            <person name="Yamada A."/>
            <person name="Yan M."/>
            <person name="Wang P."/>
            <person name="Xu J."/>
            <person name="Bruns T."/>
            <person name="Baldrian P."/>
            <person name="Vilgalys R."/>
            <person name="Henrissat B."/>
            <person name="Grigoriev I.V."/>
            <person name="Hibbett D."/>
            <person name="Nagy L.G."/>
            <person name="Martin F.M."/>
        </authorList>
    </citation>
    <scope>NUCLEOTIDE SEQUENCE</scope>
    <source>
        <strain evidence="2">Prilba</strain>
    </source>
</reference>
<name>A0A9P5MRP5_9AGAM</name>
<keyword evidence="3" id="KW-1185">Reference proteome</keyword>
<sequence>MPAVDEPYHVYREQLTSKYHGLALWNPNPVEGLYDCGNVSIGDVGYLCDGDFIRMFNVTLPWDHSSNRKLGRPEEYDPLELEKDDDDDFVNVRGSENFQAEYHTRYVTKVENAGNVQAETPDETKGQTYKCRARCRGALLSLPHGGRRKDIIRTKVFGNYIRDNADSWFEWSKKWGLPVERMEDLILVTGCTLVTPWAAAAFDDYTAPVDATTTISLYAQKFDHGRAHFLWSNIHGNVEYHNSHSDANGEQPLPQNQCVFLRGFRAKRTLFWTKHRAAAEPPPDDPDNRREDEMQVTRAPDVSNYRDPLIGILDYIVEVRLPEYDRSP</sequence>
<dbReference type="AlphaFoldDB" id="A0A9P5MRP5"/>
<evidence type="ECO:0000313" key="2">
    <source>
        <dbReference type="EMBL" id="KAF8475378.1"/>
    </source>
</evidence>
<dbReference type="OrthoDB" id="3222453at2759"/>
<gene>
    <name evidence="2" type="ORF">DFH94DRAFT_122457</name>
</gene>
<reference evidence="2" key="2">
    <citation type="journal article" date="2020" name="Nat. Commun.">
        <title>Large-scale genome sequencing of mycorrhizal fungi provides insights into the early evolution of symbiotic traits.</title>
        <authorList>
            <person name="Miyauchi S."/>
            <person name="Kiss E."/>
            <person name="Kuo A."/>
            <person name="Drula E."/>
            <person name="Kohler A."/>
            <person name="Sanchez-Garcia M."/>
            <person name="Morin E."/>
            <person name="Andreopoulos B."/>
            <person name="Barry K.W."/>
            <person name="Bonito G."/>
            <person name="Buee M."/>
            <person name="Carver A."/>
            <person name="Chen C."/>
            <person name="Cichocki N."/>
            <person name="Clum A."/>
            <person name="Culley D."/>
            <person name="Crous P.W."/>
            <person name="Fauchery L."/>
            <person name="Girlanda M."/>
            <person name="Hayes R.D."/>
            <person name="Keri Z."/>
            <person name="LaButti K."/>
            <person name="Lipzen A."/>
            <person name="Lombard V."/>
            <person name="Magnuson J."/>
            <person name="Maillard F."/>
            <person name="Murat C."/>
            <person name="Nolan M."/>
            <person name="Ohm R.A."/>
            <person name="Pangilinan J."/>
            <person name="Pereira M.F."/>
            <person name="Perotto S."/>
            <person name="Peter M."/>
            <person name="Pfister S."/>
            <person name="Riley R."/>
            <person name="Sitrit Y."/>
            <person name="Stielow J.B."/>
            <person name="Szollosi G."/>
            <person name="Zifcakova L."/>
            <person name="Stursova M."/>
            <person name="Spatafora J.W."/>
            <person name="Tedersoo L."/>
            <person name="Vaario L.M."/>
            <person name="Yamada A."/>
            <person name="Yan M."/>
            <person name="Wang P."/>
            <person name="Xu J."/>
            <person name="Bruns T."/>
            <person name="Baldrian P."/>
            <person name="Vilgalys R."/>
            <person name="Dunand C."/>
            <person name="Henrissat B."/>
            <person name="Grigoriev I.V."/>
            <person name="Hibbett D."/>
            <person name="Nagy L.G."/>
            <person name="Martin F.M."/>
        </authorList>
    </citation>
    <scope>NUCLEOTIDE SEQUENCE</scope>
    <source>
        <strain evidence="2">Prilba</strain>
    </source>
</reference>
<comment type="caution">
    <text evidence="2">The sequence shown here is derived from an EMBL/GenBank/DDBJ whole genome shotgun (WGS) entry which is preliminary data.</text>
</comment>